<dbReference type="AlphaFoldDB" id="A0A369WC65"/>
<dbReference type="InterPro" id="IPR005593">
    <property type="entry name" value="Xul5P/Fru6P_PKetolase"/>
</dbReference>
<dbReference type="InterPro" id="IPR029061">
    <property type="entry name" value="THDP-binding"/>
</dbReference>
<dbReference type="Proteomes" id="UP000253769">
    <property type="component" value="Unassembled WGS sequence"/>
</dbReference>
<dbReference type="PANTHER" id="PTHR31273">
    <property type="entry name" value="PHOSPHOKETOLASE-RELATED"/>
    <property type="match status" value="1"/>
</dbReference>
<reference evidence="2 3" key="1">
    <citation type="submission" date="2018-07" db="EMBL/GenBank/DDBJ databases">
        <title>Motiliproteus coralliicola sp. nov., a bacterium isolated from Coral.</title>
        <authorList>
            <person name="Wang G."/>
        </authorList>
    </citation>
    <scope>NUCLEOTIDE SEQUENCE [LARGE SCALE GENOMIC DNA]</scope>
    <source>
        <strain evidence="2 3">C34</strain>
    </source>
</reference>
<dbReference type="RefSeq" id="WP_114696384.1">
    <property type="nucleotide sequence ID" value="NZ_QQOH01000004.1"/>
</dbReference>
<protein>
    <submittedName>
        <fullName evidence="2">Xylulose 5-phosphate 3-epimerase</fullName>
    </submittedName>
</protein>
<dbReference type="GO" id="GO:0005975">
    <property type="term" value="P:carbohydrate metabolic process"/>
    <property type="evidence" value="ECO:0007669"/>
    <property type="project" value="InterPro"/>
</dbReference>
<gene>
    <name evidence="2" type="ORF">DV711_14205</name>
</gene>
<dbReference type="Gene3D" id="3.40.50.970">
    <property type="match status" value="2"/>
</dbReference>
<sequence length="820" mass="91362">MSKEQLKIHRYHQHEIEQRAALYRERDLIFADWAAGYGVIRHRPQTQVRVYELVDRLHHQGAITDKSVAYRQLQAADRLASAAMWLVVHMTYAENVYRDGRDLAHADFKRDPQGHTGGSLNMVPGYVGYLLINALSGVSRHWLMGQGHCVAAVDSTNLLVGNSLPIHRDNYPLDDAGLSRFVRDFYAYHVGADGRPASPLGSHVNVNTAGASLEGGYLGFAGLHYIHQPLPGERLVAFLSDGAFEEQRGSDWAPRWWRAEDSGLVSPIMIANGRRIDQRTTTSQQGGTDWLREHLILNSFDPIIIDGTDPADFAWVIFEMEQRLEAAGQAVQQGWEQYPVPLPYAIAEAPKGYGFPGQGSNLAHGTPLGQNPRTDAEALRRFNEGARRLWVPDPALAEACQQLCNHEQQRRPHERELGDVTTQVRAQLPPPNWSSDLQPLRSPMDATDETFVGIVQANPQLRPRVGNPDELRSNRMNQTLDLLKHRVTDPEEGMAESIDGKVITALNEEAVVSAALANRHGLNMVVSYEAFAVKMLGAIRQSLIFARHQVEADQPPGWLSVPIVQTSHLWENGKNEQSHQDPTLCEALMSEMSDRSRVLFPADWNSAMAATRALYQSHGQIWSLVQPKSAVPQHLSAEQAESLVKDGAIRLQGTEDSPLQLIAVGSYQLVELKKTSARLQREKIDHSLIYLLEPGRFRQPRDRWEADSLSPEAVRQALFPTTTQQRLLLGHMRPEALLGVLRPLDLGPQHCRALGYLNRGGTLDVEAMLYANRCTWAHCLAAISELTGTALEQLLSDDEIDAVQGRGDPYAIIARPHKTA</sequence>
<dbReference type="PANTHER" id="PTHR31273:SF0">
    <property type="entry name" value="PHOSPHOKETOLASE-RELATED"/>
    <property type="match status" value="1"/>
</dbReference>
<dbReference type="OrthoDB" id="9758450at2"/>
<name>A0A369WC65_9GAMM</name>
<dbReference type="EMBL" id="QQOH01000004">
    <property type="protein sequence ID" value="RDE18769.1"/>
    <property type="molecule type" value="Genomic_DNA"/>
</dbReference>
<evidence type="ECO:0000259" key="1">
    <source>
        <dbReference type="Pfam" id="PF09364"/>
    </source>
</evidence>
<dbReference type="Pfam" id="PF09364">
    <property type="entry name" value="XFP_N"/>
    <property type="match status" value="1"/>
</dbReference>
<dbReference type="GO" id="GO:0016832">
    <property type="term" value="F:aldehyde-lyase activity"/>
    <property type="evidence" value="ECO:0007669"/>
    <property type="project" value="InterPro"/>
</dbReference>
<accession>A0A369WC65</accession>
<evidence type="ECO:0000313" key="2">
    <source>
        <dbReference type="EMBL" id="RDE18769.1"/>
    </source>
</evidence>
<dbReference type="Pfam" id="PF03894">
    <property type="entry name" value="XFP"/>
    <property type="match status" value="1"/>
</dbReference>
<feature type="domain" description="Xylulose 5-phosphate/Fructose 6-phosphate phosphoketolase N-terminal" evidence="1">
    <location>
        <begin position="72"/>
        <end position="356"/>
    </location>
</feature>
<evidence type="ECO:0000313" key="3">
    <source>
        <dbReference type="Proteomes" id="UP000253769"/>
    </source>
</evidence>
<keyword evidence="3" id="KW-1185">Reference proteome</keyword>
<proteinExistence type="predicted"/>
<organism evidence="2 3">
    <name type="scientific">Motiliproteus coralliicola</name>
    <dbReference type="NCBI Taxonomy" id="2283196"/>
    <lineage>
        <taxon>Bacteria</taxon>
        <taxon>Pseudomonadati</taxon>
        <taxon>Pseudomonadota</taxon>
        <taxon>Gammaproteobacteria</taxon>
        <taxon>Oceanospirillales</taxon>
        <taxon>Oceanospirillaceae</taxon>
        <taxon>Motiliproteus</taxon>
    </lineage>
</organism>
<dbReference type="InterPro" id="IPR018970">
    <property type="entry name" value="Xul5P/Fru6P_PKetolase_N"/>
</dbReference>
<comment type="caution">
    <text evidence="2">The sequence shown here is derived from an EMBL/GenBank/DDBJ whole genome shotgun (WGS) entry which is preliminary data.</text>
</comment>
<dbReference type="SUPFAM" id="SSF52518">
    <property type="entry name" value="Thiamin diphosphate-binding fold (THDP-binding)"/>
    <property type="match status" value="2"/>
</dbReference>